<dbReference type="Gene3D" id="2.40.10.120">
    <property type="match status" value="1"/>
</dbReference>
<dbReference type="eggNOG" id="COG0265">
    <property type="taxonomic scope" value="Bacteria"/>
</dbReference>
<proteinExistence type="predicted"/>
<dbReference type="Proteomes" id="UP000004095">
    <property type="component" value="Unassembled WGS sequence"/>
</dbReference>
<keyword evidence="1" id="KW-0645">Protease</keyword>
<dbReference type="OrthoDB" id="9766361at2"/>
<evidence type="ECO:0000256" key="1">
    <source>
        <dbReference type="ARBA" id="ARBA00022670"/>
    </source>
</evidence>
<comment type="caution">
    <text evidence="4">The sequence shown here is derived from an EMBL/GenBank/DDBJ whole genome shotgun (WGS) entry which is preliminary data.</text>
</comment>
<protein>
    <submittedName>
        <fullName evidence="4">Trypsin domain protein</fullName>
    </submittedName>
</protein>
<organism evidence="4 5">
    <name type="scientific">Microscilla marina ATCC 23134</name>
    <dbReference type="NCBI Taxonomy" id="313606"/>
    <lineage>
        <taxon>Bacteria</taxon>
        <taxon>Pseudomonadati</taxon>
        <taxon>Bacteroidota</taxon>
        <taxon>Cytophagia</taxon>
        <taxon>Cytophagales</taxon>
        <taxon>Microscillaceae</taxon>
        <taxon>Microscilla</taxon>
    </lineage>
</organism>
<accession>A2A021</accession>
<name>A2A021_MICM2</name>
<dbReference type="PANTHER" id="PTHR43343:SF3">
    <property type="entry name" value="PROTEASE DO-LIKE 8, CHLOROPLASTIC"/>
    <property type="match status" value="1"/>
</dbReference>
<dbReference type="InterPro" id="IPR051201">
    <property type="entry name" value="Chloro_Bact_Ser_Proteases"/>
</dbReference>
<dbReference type="GO" id="GO:0004252">
    <property type="term" value="F:serine-type endopeptidase activity"/>
    <property type="evidence" value="ECO:0007669"/>
    <property type="project" value="InterPro"/>
</dbReference>
<gene>
    <name evidence="4" type="ORF">M23134_06238</name>
</gene>
<reference evidence="4 5" key="1">
    <citation type="submission" date="2007-01" db="EMBL/GenBank/DDBJ databases">
        <authorList>
            <person name="Haygood M."/>
            <person name="Podell S."/>
            <person name="Anderson C."/>
            <person name="Hopkinson B."/>
            <person name="Roe K."/>
            <person name="Barbeau K."/>
            <person name="Gaasterland T."/>
            <person name="Ferriera S."/>
            <person name="Johnson J."/>
            <person name="Kravitz S."/>
            <person name="Beeson K."/>
            <person name="Sutton G."/>
            <person name="Rogers Y.-H."/>
            <person name="Friedman R."/>
            <person name="Frazier M."/>
            <person name="Venter J.C."/>
        </authorList>
    </citation>
    <scope>NUCLEOTIDE SEQUENCE [LARGE SCALE GENOMIC DNA]</scope>
    <source>
        <strain evidence="4 5">ATCC 23134</strain>
    </source>
</reference>
<dbReference type="RefSeq" id="WP_002705671.1">
    <property type="nucleotide sequence ID" value="NZ_AAWS01000088.1"/>
</dbReference>
<evidence type="ECO:0000256" key="2">
    <source>
        <dbReference type="ARBA" id="ARBA00022801"/>
    </source>
</evidence>
<feature type="chain" id="PRO_5002642574" evidence="3">
    <location>
        <begin position="20"/>
        <end position="530"/>
    </location>
</feature>
<feature type="signal peptide" evidence="3">
    <location>
        <begin position="1"/>
        <end position="19"/>
    </location>
</feature>
<dbReference type="MEROPS" id="S01.454"/>
<keyword evidence="2" id="KW-0378">Hydrolase</keyword>
<dbReference type="AlphaFoldDB" id="A2A021"/>
<evidence type="ECO:0000256" key="3">
    <source>
        <dbReference type="SAM" id="SignalP"/>
    </source>
</evidence>
<dbReference type="PRINTS" id="PR00834">
    <property type="entry name" value="PROTEASES2C"/>
</dbReference>
<dbReference type="InterPro" id="IPR001940">
    <property type="entry name" value="Peptidase_S1C"/>
</dbReference>
<sequence length="530" mass="59533">MKKSTFTFLLLSFLLSSCATILNGKYQKVAIITDQNNQVYINGKKAQEVKGKYRLRRDGKAKVITVKQEGYKNESIVVMQSKKSPWYKLSIFPFGVILAFMGDSGDKTYDYAKQLKVGTKMTPSITARSKDMKQLRLNKVEVDVNSENLKYRISNNYPGFLLGEHWANFKNINQGDELKFKNTIFTSMLNNLLKDKGYIDTTIRALKNSYLNNLYLNATIDKLSINTVAMSNRLGCTSESIFFGKFLYVALSIRWKVLDYYKHEVYTTETQSLSSHAWISNYNWYGSSMATREKEAFHHATKDAVERGLIELMSAKKMQELLRDKSQQEKEARFTALQVAKPKAYVSNFNQAVQASVTIKHKEGHGSGFVISNNGHIITNYHVIANRNNLSVIFENGKSYNAKVLRSSKIYDLAVLKIEAENLLPFKISTDKNFEIAQDIYTVGTPTAEDLSQTITKGIISGIRNKTKNIQLIQIDASVNAGNSGGVIVNKQGVVLGVISSKLSGYGIEGVAFGVPAYEIFNKLKVVLTN</sequence>
<keyword evidence="5" id="KW-1185">Reference proteome</keyword>
<dbReference type="SUPFAM" id="SSF50494">
    <property type="entry name" value="Trypsin-like serine proteases"/>
    <property type="match status" value="1"/>
</dbReference>
<keyword evidence="3" id="KW-0732">Signal</keyword>
<dbReference type="EMBL" id="AAWS01000088">
    <property type="protein sequence ID" value="EAY24016.1"/>
    <property type="molecule type" value="Genomic_DNA"/>
</dbReference>
<evidence type="ECO:0000313" key="4">
    <source>
        <dbReference type="EMBL" id="EAY24016.1"/>
    </source>
</evidence>
<evidence type="ECO:0000313" key="5">
    <source>
        <dbReference type="Proteomes" id="UP000004095"/>
    </source>
</evidence>
<dbReference type="GO" id="GO:0006508">
    <property type="term" value="P:proteolysis"/>
    <property type="evidence" value="ECO:0007669"/>
    <property type="project" value="UniProtKB-KW"/>
</dbReference>
<dbReference type="PANTHER" id="PTHR43343">
    <property type="entry name" value="PEPTIDASE S12"/>
    <property type="match status" value="1"/>
</dbReference>
<dbReference type="Pfam" id="PF13365">
    <property type="entry name" value="Trypsin_2"/>
    <property type="match status" value="1"/>
</dbReference>
<dbReference type="InterPro" id="IPR009003">
    <property type="entry name" value="Peptidase_S1_PA"/>
</dbReference>
<dbReference type="PROSITE" id="PS51257">
    <property type="entry name" value="PROKAR_LIPOPROTEIN"/>
    <property type="match status" value="1"/>
</dbReference>